<name>A0ACC5R438_9HYPH</name>
<evidence type="ECO:0000313" key="2">
    <source>
        <dbReference type="Proteomes" id="UP000616151"/>
    </source>
</evidence>
<evidence type="ECO:0000313" key="1">
    <source>
        <dbReference type="EMBL" id="MBK1867363.1"/>
    </source>
</evidence>
<sequence>MRFVAVLTLALLTANTADAKERYFAVRPLDSSQQLDDFRIGWYSKHLAALGEPSLWLGDHKTETYRMLWLRTFHAPFVFRVTVRPDGTSELTTKKADGHGGYAPGKIVINKTTQIDKKETEILIETLERTKFWDLPTNESGLGETDGAQWIVEAVKDGKYHIVDRRGGGEINGWALLLMRKSGEDLQPIY</sequence>
<accession>A0ACC5R438</accession>
<reference evidence="1" key="1">
    <citation type="submission" date="2021-01" db="EMBL/GenBank/DDBJ databases">
        <authorList>
            <person name="Sun Q."/>
        </authorList>
    </citation>
    <scope>NUCLEOTIDE SEQUENCE</scope>
    <source>
        <strain evidence="1">YIM B02566</strain>
    </source>
</reference>
<comment type="caution">
    <text evidence="1">The sequence shown here is derived from an EMBL/GenBank/DDBJ whole genome shotgun (WGS) entry which is preliminary data.</text>
</comment>
<proteinExistence type="predicted"/>
<organism evidence="1 2">
    <name type="scientific">Taklimakanibacter albus</name>
    <dbReference type="NCBI Taxonomy" id="2800327"/>
    <lineage>
        <taxon>Bacteria</taxon>
        <taxon>Pseudomonadati</taxon>
        <taxon>Pseudomonadota</taxon>
        <taxon>Alphaproteobacteria</taxon>
        <taxon>Hyphomicrobiales</taxon>
        <taxon>Aestuariivirgaceae</taxon>
        <taxon>Taklimakanibacter</taxon>
    </lineage>
</organism>
<dbReference type="EMBL" id="JAENHL010000007">
    <property type="protein sequence ID" value="MBK1867363.1"/>
    <property type="molecule type" value="Genomic_DNA"/>
</dbReference>
<protein>
    <submittedName>
        <fullName evidence="1">Uncharacterized protein</fullName>
    </submittedName>
</protein>
<gene>
    <name evidence="1" type="ORF">JHL16_13490</name>
</gene>
<keyword evidence="2" id="KW-1185">Reference proteome</keyword>
<dbReference type="Proteomes" id="UP000616151">
    <property type="component" value="Unassembled WGS sequence"/>
</dbReference>